<comment type="caution">
    <text evidence="10">The sequence shown here is derived from an EMBL/GenBank/DDBJ whole genome shotgun (WGS) entry which is preliminary data.</text>
</comment>
<dbReference type="RefSeq" id="WP_009947548.1">
    <property type="nucleotide sequence ID" value="NZ_BAAAGS010000001.1"/>
</dbReference>
<evidence type="ECO:0000256" key="3">
    <source>
        <dbReference type="ARBA" id="ARBA00022676"/>
    </source>
</evidence>
<reference evidence="10 11" key="1">
    <citation type="journal article" date="2019" name="Int. J. Syst. Evol. Microbiol.">
        <title>The Global Catalogue of Microorganisms (GCM) 10K type strain sequencing project: providing services to taxonomists for standard genome sequencing and annotation.</title>
        <authorList>
            <consortium name="The Broad Institute Genomics Platform"/>
            <consortium name="The Broad Institute Genome Sequencing Center for Infectious Disease"/>
            <person name="Wu L."/>
            <person name="Ma J."/>
        </authorList>
    </citation>
    <scope>NUCLEOTIDE SEQUENCE [LARGE SCALE GENOMIC DNA]</scope>
    <source>
        <strain evidence="10 11">JCM 10303</strain>
    </source>
</reference>
<evidence type="ECO:0000256" key="5">
    <source>
        <dbReference type="ARBA" id="ARBA00022692"/>
    </source>
</evidence>
<feature type="transmembrane region" description="Helical" evidence="8">
    <location>
        <begin position="118"/>
        <end position="151"/>
    </location>
</feature>
<dbReference type="PANTHER" id="PTHR33908">
    <property type="entry name" value="MANNOSYLTRANSFERASE YKCB-RELATED"/>
    <property type="match status" value="1"/>
</dbReference>
<sequence length="514" mass="55194">MTTTTAGAEAPALRPATSPFAKSPVLLVSGLVALVLLLVSGRYGYFGDELYFVSAGHHLSFGYADQPPLVPLLALLMDTVAPGSLVALRVPAILATAAGVVVAALIARELGGDRRAQVLTAGAHALAFLTMATTLATPVLDVLMWTVLAWLVVRWVRTRADGLLLWAGVATAVALQVKYQVVAFWLVLAVAVLVFGPRELLTRPKLWLGALIAVATSVPALLWQAANGWPQLEMSAAVAAEVAVMGPLLNFALMFAGLGIGVGMVLGIYGAWRLMAAPDMRPYRFMAWVVVGVVVVFVAASGRSYYVSGAFPVLWAAGAVGFQRRRELKRAAGGRTWGWVAWPAYALAALATLNGLPLKPVESYANQPYDLMNFLYLGEIGWPQVAEDVAGVHRALPPEQQRTTVIITDDYWGASALAHYGPQHGLPTAYSGARGYYFFGRPPEDATTVIHVGVPTEPMRRYFSDIRQVATLDNGMNITTQHQGQPVFLATGPRAPWSRIWPEFLRINLMPGAS</sequence>
<evidence type="ECO:0000256" key="7">
    <source>
        <dbReference type="ARBA" id="ARBA00023136"/>
    </source>
</evidence>
<dbReference type="PANTHER" id="PTHR33908:SF11">
    <property type="entry name" value="MEMBRANE PROTEIN"/>
    <property type="match status" value="1"/>
</dbReference>
<evidence type="ECO:0000256" key="4">
    <source>
        <dbReference type="ARBA" id="ARBA00022679"/>
    </source>
</evidence>
<keyword evidence="7 8" id="KW-0472">Membrane</keyword>
<organism evidence="10 11">
    <name type="scientific">Saccharopolyspora erythraea</name>
    <name type="common">Streptomyces erythraeus</name>
    <dbReference type="NCBI Taxonomy" id="1836"/>
    <lineage>
        <taxon>Bacteria</taxon>
        <taxon>Bacillati</taxon>
        <taxon>Actinomycetota</taxon>
        <taxon>Actinomycetes</taxon>
        <taxon>Pseudonocardiales</taxon>
        <taxon>Pseudonocardiaceae</taxon>
        <taxon>Saccharopolyspora</taxon>
    </lineage>
</organism>
<feature type="transmembrane region" description="Helical" evidence="8">
    <location>
        <begin position="163"/>
        <end position="194"/>
    </location>
</feature>
<keyword evidence="5 8" id="KW-0812">Transmembrane</keyword>
<feature type="transmembrane region" description="Helical" evidence="8">
    <location>
        <begin position="251"/>
        <end position="271"/>
    </location>
</feature>
<feature type="transmembrane region" description="Helical" evidence="8">
    <location>
        <begin position="206"/>
        <end position="226"/>
    </location>
</feature>
<comment type="subcellular location">
    <subcellularLocation>
        <location evidence="1">Cell membrane</location>
        <topology evidence="1">Multi-pass membrane protein</topology>
    </subcellularLocation>
</comment>
<protein>
    <submittedName>
        <fullName evidence="10">Glycosyltransferase family 39 protein</fullName>
    </submittedName>
</protein>
<dbReference type="EMBL" id="BAAAGS010000001">
    <property type="protein sequence ID" value="GAA0506439.1"/>
    <property type="molecule type" value="Genomic_DNA"/>
</dbReference>
<feature type="transmembrane region" description="Helical" evidence="8">
    <location>
        <begin position="86"/>
        <end position="106"/>
    </location>
</feature>
<accession>A0ABN1BVC2</accession>
<evidence type="ECO:0000313" key="10">
    <source>
        <dbReference type="EMBL" id="GAA0506439.1"/>
    </source>
</evidence>
<gene>
    <name evidence="10" type="ORF">GCM10009533_01460</name>
</gene>
<evidence type="ECO:0000313" key="11">
    <source>
        <dbReference type="Proteomes" id="UP001500729"/>
    </source>
</evidence>
<feature type="transmembrane region" description="Helical" evidence="8">
    <location>
        <begin position="283"/>
        <end position="299"/>
    </location>
</feature>
<feature type="transmembrane region" description="Helical" evidence="8">
    <location>
        <begin position="24"/>
        <end position="45"/>
    </location>
</feature>
<keyword evidence="2" id="KW-1003">Cell membrane</keyword>
<name>A0ABN1BVC2_SACER</name>
<keyword evidence="4" id="KW-0808">Transferase</keyword>
<keyword evidence="6 8" id="KW-1133">Transmembrane helix</keyword>
<keyword evidence="11" id="KW-1185">Reference proteome</keyword>
<dbReference type="Proteomes" id="UP001500729">
    <property type="component" value="Unassembled WGS sequence"/>
</dbReference>
<proteinExistence type="predicted"/>
<evidence type="ECO:0000256" key="2">
    <source>
        <dbReference type="ARBA" id="ARBA00022475"/>
    </source>
</evidence>
<evidence type="ECO:0000256" key="8">
    <source>
        <dbReference type="SAM" id="Phobius"/>
    </source>
</evidence>
<feature type="domain" description="Glycosyltransferase RgtA/B/C/D-like" evidence="9">
    <location>
        <begin position="65"/>
        <end position="223"/>
    </location>
</feature>
<dbReference type="InterPro" id="IPR050297">
    <property type="entry name" value="LipidA_mod_glycosyltrf_83"/>
</dbReference>
<dbReference type="Pfam" id="PF13231">
    <property type="entry name" value="PMT_2"/>
    <property type="match status" value="1"/>
</dbReference>
<evidence type="ECO:0000259" key="9">
    <source>
        <dbReference type="Pfam" id="PF13231"/>
    </source>
</evidence>
<dbReference type="InterPro" id="IPR038731">
    <property type="entry name" value="RgtA/B/C-like"/>
</dbReference>
<evidence type="ECO:0000256" key="1">
    <source>
        <dbReference type="ARBA" id="ARBA00004651"/>
    </source>
</evidence>
<evidence type="ECO:0000256" key="6">
    <source>
        <dbReference type="ARBA" id="ARBA00022989"/>
    </source>
</evidence>
<keyword evidence="3" id="KW-0328">Glycosyltransferase</keyword>